<dbReference type="EMBL" id="CP014501">
    <property type="protein sequence ID" value="ANB12059.1"/>
    <property type="molecule type" value="Genomic_DNA"/>
</dbReference>
<dbReference type="PANTHER" id="PTHR22604:SF105">
    <property type="entry name" value="TRANS-1,2-DIHYDROBENZENE-1,2-DIOL DEHYDROGENASE"/>
    <property type="match status" value="1"/>
</dbReference>
<dbReference type="Pfam" id="PF22725">
    <property type="entry name" value="GFO_IDH_MocA_C3"/>
    <property type="match status" value="1"/>
</dbReference>
<keyword evidence="9" id="KW-1185">Reference proteome</keyword>
<dbReference type="SUPFAM" id="SSF55347">
    <property type="entry name" value="Glyceraldehyde-3-phosphate dehydrogenase-like, C-terminal domain"/>
    <property type="match status" value="1"/>
</dbReference>
<protein>
    <recommendedName>
        <fullName evidence="3">D-xylose 1-dehydrogenase (NADP(+), D-xylono-1,5-lactone-forming)</fullName>
        <ecNumber evidence="3">1.1.1.179</ecNumber>
    </recommendedName>
    <alternativeName>
        <fullName evidence="4">D-xylose-NADP dehydrogenase</fullName>
    </alternativeName>
</protein>
<dbReference type="Gene3D" id="3.30.360.10">
    <property type="entry name" value="Dihydrodipicolinate Reductase, domain 2"/>
    <property type="match status" value="1"/>
</dbReference>
<dbReference type="Gene3D" id="3.40.50.720">
    <property type="entry name" value="NAD(P)-binding Rossmann-like Domain"/>
    <property type="match status" value="1"/>
</dbReference>
<dbReference type="EC" id="1.1.1.179" evidence="3"/>
<evidence type="ECO:0000256" key="1">
    <source>
        <dbReference type="ARBA" id="ARBA00010928"/>
    </source>
</evidence>
<evidence type="ECO:0000313" key="9">
    <source>
        <dbReference type="Proteomes" id="UP000189580"/>
    </source>
</evidence>
<feature type="domain" description="Gfo/Idh/MocA-like oxidoreductase N-terminal" evidence="6">
    <location>
        <begin position="6"/>
        <end position="132"/>
    </location>
</feature>
<dbReference type="AlphaFoldDB" id="A0A167CSL3"/>
<dbReference type="GO" id="GO:0000166">
    <property type="term" value="F:nucleotide binding"/>
    <property type="evidence" value="ECO:0007669"/>
    <property type="project" value="InterPro"/>
</dbReference>
<dbReference type="GO" id="GO:0047837">
    <property type="term" value="F:D-xylose 1-dehydrogenase (NADP+) activity"/>
    <property type="evidence" value="ECO:0007669"/>
    <property type="project" value="UniProtKB-EC"/>
</dbReference>
<name>A0A167CSL3_9ASCO</name>
<dbReference type="KEGG" id="slb:AWJ20_294"/>
<keyword evidence="2" id="KW-0560">Oxidoreductase</keyword>
<dbReference type="RefSeq" id="XP_018734536.1">
    <property type="nucleotide sequence ID" value="XM_018879919.1"/>
</dbReference>
<dbReference type="InterPro" id="IPR000683">
    <property type="entry name" value="Gfo/Idh/MocA-like_OxRdtase_N"/>
</dbReference>
<dbReference type="OrthoDB" id="2129491at2759"/>
<comment type="similarity">
    <text evidence="1">Belongs to the Gfo/Idh/MocA family.</text>
</comment>
<evidence type="ECO:0000256" key="4">
    <source>
        <dbReference type="ARBA" id="ARBA00042988"/>
    </source>
</evidence>
<gene>
    <name evidence="8" type="ORF">AWJ20_294</name>
</gene>
<dbReference type="Pfam" id="PF01408">
    <property type="entry name" value="GFO_IDH_MocA"/>
    <property type="match status" value="1"/>
</dbReference>
<reference evidence="8 9" key="1">
    <citation type="submission" date="2016-02" db="EMBL/GenBank/DDBJ databases">
        <title>Complete genome sequence and transcriptome regulation of the pentose utilising yeast Sugiyamaella lignohabitans.</title>
        <authorList>
            <person name="Bellasio M."/>
            <person name="Peymann A."/>
            <person name="Valli M."/>
            <person name="Sipitzky M."/>
            <person name="Graf A."/>
            <person name="Sauer M."/>
            <person name="Marx H."/>
            <person name="Mattanovich D."/>
        </authorList>
    </citation>
    <scope>NUCLEOTIDE SEQUENCE [LARGE SCALE GENOMIC DNA]</scope>
    <source>
        <strain evidence="8 9">CBS 10342</strain>
    </source>
</reference>
<proteinExistence type="inferred from homology"/>
<evidence type="ECO:0000313" key="8">
    <source>
        <dbReference type="EMBL" id="ANB12059.1"/>
    </source>
</evidence>
<evidence type="ECO:0000256" key="5">
    <source>
        <dbReference type="ARBA" id="ARBA00049233"/>
    </source>
</evidence>
<comment type="catalytic activity">
    <reaction evidence="5">
        <text>D-xylose + NADP(+) = D-xylono-1,5-lactone + NADPH + H(+)</text>
        <dbReference type="Rhea" id="RHEA:22000"/>
        <dbReference type="ChEBI" id="CHEBI:15378"/>
        <dbReference type="ChEBI" id="CHEBI:15867"/>
        <dbReference type="ChEBI" id="CHEBI:53455"/>
        <dbReference type="ChEBI" id="CHEBI:57783"/>
        <dbReference type="ChEBI" id="CHEBI:58349"/>
        <dbReference type="EC" id="1.1.1.179"/>
    </reaction>
</comment>
<evidence type="ECO:0000259" key="7">
    <source>
        <dbReference type="Pfam" id="PF22725"/>
    </source>
</evidence>
<evidence type="ECO:0000256" key="3">
    <source>
        <dbReference type="ARBA" id="ARBA00038984"/>
    </source>
</evidence>
<sequence>MVYTLKWGILATGGIATTFAKDILADPGLRNVSDVKHEIVAVASSSSAERAKKFAEEVGAPSAAAYGNYEQLVADKNVDVIYVATPHSHHYQNAKLALEAGKNVLCEKPFTINAKQLKHLVKIAREKKLFLMEAVWTRYFPMTLELQKLLFKDRIIGKILRVSSDLAVPFNIPNDFDPKHRMKNPELGGGALLDLGIYSLTWIFITAFAEPENKRQAPKVNGSILFTKDTKVDEHTTVNLIFPESHVSAVATTSMTGLSEHDNVCLIQGEKGYIKVDFPTYRPEGFTINLYQDGIKGSGKNLKTEHKSYPIPGGHGMHWEADEVARCLRDGKLESSLMPLDESIIIAEAMDKVREVNDFKYPAALEAVDQY</sequence>
<dbReference type="GeneID" id="30034906"/>
<evidence type="ECO:0000259" key="6">
    <source>
        <dbReference type="Pfam" id="PF01408"/>
    </source>
</evidence>
<dbReference type="PANTHER" id="PTHR22604">
    <property type="entry name" value="OXIDOREDUCTASES"/>
    <property type="match status" value="1"/>
</dbReference>
<dbReference type="Proteomes" id="UP000189580">
    <property type="component" value="Chromosome a"/>
</dbReference>
<accession>A0A167CSL3</accession>
<feature type="domain" description="GFO/IDH/MocA-like oxidoreductase" evidence="7">
    <location>
        <begin position="152"/>
        <end position="274"/>
    </location>
</feature>
<dbReference type="InterPro" id="IPR036291">
    <property type="entry name" value="NAD(P)-bd_dom_sf"/>
</dbReference>
<organism evidence="8 9">
    <name type="scientific">Sugiyamaella lignohabitans</name>
    <dbReference type="NCBI Taxonomy" id="796027"/>
    <lineage>
        <taxon>Eukaryota</taxon>
        <taxon>Fungi</taxon>
        <taxon>Dikarya</taxon>
        <taxon>Ascomycota</taxon>
        <taxon>Saccharomycotina</taxon>
        <taxon>Dipodascomycetes</taxon>
        <taxon>Dipodascales</taxon>
        <taxon>Trichomonascaceae</taxon>
        <taxon>Sugiyamaella</taxon>
    </lineage>
</organism>
<evidence type="ECO:0000256" key="2">
    <source>
        <dbReference type="ARBA" id="ARBA00023002"/>
    </source>
</evidence>
<dbReference type="InterPro" id="IPR055170">
    <property type="entry name" value="GFO_IDH_MocA-like_dom"/>
</dbReference>
<dbReference type="InterPro" id="IPR050984">
    <property type="entry name" value="Gfo/Idh/MocA_domain"/>
</dbReference>
<dbReference type="SUPFAM" id="SSF51735">
    <property type="entry name" value="NAD(P)-binding Rossmann-fold domains"/>
    <property type="match status" value="1"/>
</dbReference>